<feature type="signal peptide" evidence="1">
    <location>
        <begin position="1"/>
        <end position="26"/>
    </location>
</feature>
<dbReference type="EMBL" id="QGLF01000003">
    <property type="protein sequence ID" value="PWR20872.1"/>
    <property type="molecule type" value="Genomic_DNA"/>
</dbReference>
<evidence type="ECO:0000313" key="3">
    <source>
        <dbReference type="Proteomes" id="UP000246077"/>
    </source>
</evidence>
<evidence type="ECO:0000313" key="2">
    <source>
        <dbReference type="EMBL" id="PWR20872.1"/>
    </source>
</evidence>
<feature type="chain" id="PRO_5016359642" description="Transporter" evidence="1">
    <location>
        <begin position="27"/>
        <end position="263"/>
    </location>
</feature>
<gene>
    <name evidence="2" type="ORF">DKG75_12840</name>
</gene>
<comment type="caution">
    <text evidence="2">The sequence shown here is derived from an EMBL/GenBank/DDBJ whole genome shotgun (WGS) entry which is preliminary data.</text>
</comment>
<evidence type="ECO:0000256" key="1">
    <source>
        <dbReference type="SAM" id="SignalP"/>
    </source>
</evidence>
<dbReference type="AlphaFoldDB" id="A0A317E2Q0"/>
<name>A0A317E2Q0_9PROT</name>
<keyword evidence="3" id="KW-1185">Reference proteome</keyword>
<organism evidence="2 3">
    <name type="scientific">Zavarzinia compransoris</name>
    <dbReference type="NCBI Taxonomy" id="1264899"/>
    <lineage>
        <taxon>Bacteria</taxon>
        <taxon>Pseudomonadati</taxon>
        <taxon>Pseudomonadota</taxon>
        <taxon>Alphaproteobacteria</taxon>
        <taxon>Rhodospirillales</taxon>
        <taxon>Zavarziniaceae</taxon>
        <taxon>Zavarzinia</taxon>
    </lineage>
</organism>
<reference evidence="3" key="1">
    <citation type="submission" date="2018-05" db="EMBL/GenBank/DDBJ databases">
        <title>Zavarzinia sp. HR-AS.</title>
        <authorList>
            <person name="Lee Y."/>
            <person name="Jeon C.O."/>
        </authorList>
    </citation>
    <scope>NUCLEOTIDE SEQUENCE [LARGE SCALE GENOMIC DNA]</scope>
    <source>
        <strain evidence="3">DSM 1231</strain>
    </source>
</reference>
<keyword evidence="1" id="KW-0732">Signal</keyword>
<dbReference type="RefSeq" id="WP_109921516.1">
    <property type="nucleotide sequence ID" value="NZ_QGLF01000003.1"/>
</dbReference>
<protein>
    <recommendedName>
        <fullName evidence="4">Transporter</fullName>
    </recommendedName>
</protein>
<sequence>MRARGVLPAAALALALAFAPAAPAAAAWCEAPGRGLVITAVSLAHDDEALDRDGDGRPVDDGLKLEISPWVQYGLDPGLTAIAQATWTSTRREAAGDQGISALFVALRRELWSGGGQTLSLQPGLSVSPGPAARGRRLGGGLPAGELRLLYGTGFALPWAWAEDGFAVVEIAPRLREGGRDSRLEVGGTLGLRLAGGETLLFQAVSQHAFGPDDSDFAKQQLFASTLLPLGPALSLQLGAGYVVAGRDTPREATGLAALWLRF</sequence>
<evidence type="ECO:0008006" key="4">
    <source>
        <dbReference type="Google" id="ProtNLM"/>
    </source>
</evidence>
<dbReference type="Proteomes" id="UP000246077">
    <property type="component" value="Unassembled WGS sequence"/>
</dbReference>
<proteinExistence type="predicted"/>
<accession>A0A317E2Q0</accession>